<name>A0A078AW56_STYLE</name>
<dbReference type="EMBL" id="CCKQ01014540">
    <property type="protein sequence ID" value="CDW86316.1"/>
    <property type="molecule type" value="Genomic_DNA"/>
</dbReference>
<sequence>MQFTLFSLTLHYREYYGYCKVNSQRCLLVGEGVQIRIYNIDQCVTMDKLKHEKGNPKLACFLKGYENDLLIYDPSPVLVVNFNNQSPHLSALFNIEPQQEVHDVQSIDSYIFHGFFQSNVKDRNILASQGNKQSQISGFFELVKGETHRQIQFFEITLNLSLSSNKLELTVLKKTQSSDLDDQDNEEQNQKNDKEYSKRDIQDDYVKCFRFQIYKRNLFCGVALKNSGLIDIYYNYYRVYRQDVRQKINSLPEINQIRFQDACFTEHEIILVGLKYNSAQISQKEEDKNYIKNLLSNFYEFKLDLKFKTRIGLAVAQKYQYAKEAWKTEQNCFLSKFINYFSHMTLINLHFIVAFEKFIGIYDLKSQTWEDIFRLEHKIAHLASYKDASNQYNYLNNINYRLSQTQICSIYSQS</sequence>
<keyword evidence="2" id="KW-1185">Reference proteome</keyword>
<proteinExistence type="predicted"/>
<evidence type="ECO:0000313" key="1">
    <source>
        <dbReference type="EMBL" id="CDW86316.1"/>
    </source>
</evidence>
<dbReference type="InParanoid" id="A0A078AW56"/>
<reference evidence="1 2" key="1">
    <citation type="submission" date="2014-06" db="EMBL/GenBank/DDBJ databases">
        <authorList>
            <person name="Swart Estienne"/>
        </authorList>
    </citation>
    <scope>NUCLEOTIDE SEQUENCE [LARGE SCALE GENOMIC DNA]</scope>
    <source>
        <strain evidence="1 2">130c</strain>
    </source>
</reference>
<evidence type="ECO:0000313" key="2">
    <source>
        <dbReference type="Proteomes" id="UP000039865"/>
    </source>
</evidence>
<dbReference type="Proteomes" id="UP000039865">
    <property type="component" value="Unassembled WGS sequence"/>
</dbReference>
<gene>
    <name evidence="1" type="primary">Contig8951.g9573</name>
    <name evidence="1" type="ORF">STYLEM_15410</name>
</gene>
<organism evidence="1 2">
    <name type="scientific">Stylonychia lemnae</name>
    <name type="common">Ciliate</name>
    <dbReference type="NCBI Taxonomy" id="5949"/>
    <lineage>
        <taxon>Eukaryota</taxon>
        <taxon>Sar</taxon>
        <taxon>Alveolata</taxon>
        <taxon>Ciliophora</taxon>
        <taxon>Intramacronucleata</taxon>
        <taxon>Spirotrichea</taxon>
        <taxon>Stichotrichia</taxon>
        <taxon>Sporadotrichida</taxon>
        <taxon>Oxytrichidae</taxon>
        <taxon>Stylonychinae</taxon>
        <taxon>Stylonychia</taxon>
    </lineage>
</organism>
<accession>A0A078AW56</accession>
<dbReference type="AlphaFoldDB" id="A0A078AW56"/>
<protein>
    <submittedName>
        <fullName evidence="1">Uncharacterized protein</fullName>
    </submittedName>
</protein>